<dbReference type="Proteomes" id="UP000694569">
    <property type="component" value="Unplaced"/>
</dbReference>
<evidence type="ECO:0000256" key="5">
    <source>
        <dbReference type="SAM" id="MobiDB-lite"/>
    </source>
</evidence>
<dbReference type="Pfam" id="PF11326">
    <property type="entry name" value="PANTS-like"/>
    <property type="match status" value="1"/>
</dbReference>
<dbReference type="PANTHER" id="PTHR28052:SF1">
    <property type="entry name" value="UPF0545 PROTEIN C22ORF39"/>
    <property type="match status" value="1"/>
</dbReference>
<name>A0A8C5MHL5_9ANUR</name>
<dbReference type="GO" id="GO:0043083">
    <property type="term" value="C:synaptic cleft"/>
    <property type="evidence" value="ECO:0007669"/>
    <property type="project" value="UniProtKB-SubCell"/>
</dbReference>
<evidence type="ECO:0000256" key="3">
    <source>
        <dbReference type="ARBA" id="ARBA00044072"/>
    </source>
</evidence>
<comment type="similarity">
    <text evidence="1">Belongs to the UPF0545 family.</text>
</comment>
<organism evidence="6 7">
    <name type="scientific">Leptobrachium leishanense</name>
    <name type="common">Leishan spiny toad</name>
    <dbReference type="NCBI Taxonomy" id="445787"/>
    <lineage>
        <taxon>Eukaryota</taxon>
        <taxon>Metazoa</taxon>
        <taxon>Chordata</taxon>
        <taxon>Craniata</taxon>
        <taxon>Vertebrata</taxon>
        <taxon>Euteleostomi</taxon>
        <taxon>Amphibia</taxon>
        <taxon>Batrachia</taxon>
        <taxon>Anura</taxon>
        <taxon>Pelobatoidea</taxon>
        <taxon>Megophryidae</taxon>
        <taxon>Leptobrachium</taxon>
    </lineage>
</organism>
<dbReference type="AlphaFoldDB" id="A0A8C5MHL5"/>
<protein>
    <recommendedName>
        <fullName evidence="3">Synaptic plasticity regulator PANTS</fullName>
    </recommendedName>
    <alternativeName>
        <fullName evidence="4">Plasticity-associated neural transcript short</fullName>
    </alternativeName>
</protein>
<dbReference type="PANTHER" id="PTHR28052">
    <property type="entry name" value="UPF0545 PROTEIN C22ORF39"/>
    <property type="match status" value="1"/>
</dbReference>
<evidence type="ECO:0000256" key="2">
    <source>
        <dbReference type="ARBA" id="ARBA00043942"/>
    </source>
</evidence>
<evidence type="ECO:0000313" key="6">
    <source>
        <dbReference type="Ensembl" id="ENSLLEP00000012214.1"/>
    </source>
</evidence>
<reference evidence="6" key="2">
    <citation type="submission" date="2025-09" db="UniProtKB">
        <authorList>
            <consortium name="Ensembl"/>
        </authorList>
    </citation>
    <scope>IDENTIFICATION</scope>
</reference>
<proteinExistence type="inferred from homology"/>
<feature type="compositionally biased region" description="Basic and acidic residues" evidence="5">
    <location>
        <begin position="104"/>
        <end position="119"/>
    </location>
</feature>
<feature type="region of interest" description="Disordered" evidence="5">
    <location>
        <begin position="73"/>
        <end position="119"/>
    </location>
</feature>
<sequence>TDFVKKSTGKSLQLYLLSLRQTPRECSDYWAEWKHCRSLRNRFHNYYTHGTAPECQQWKLDYKACREWEETASTQAKDALQQSEKNRLEEQQRYPPVWALRKKPPPDWHLPLDAHKSKP</sequence>
<evidence type="ECO:0000256" key="1">
    <source>
        <dbReference type="ARBA" id="ARBA00006412"/>
    </source>
</evidence>
<gene>
    <name evidence="6" type="primary">C22orf39</name>
</gene>
<dbReference type="OrthoDB" id="5946508at2759"/>
<reference evidence="6" key="1">
    <citation type="submission" date="2025-08" db="UniProtKB">
        <authorList>
            <consortium name="Ensembl"/>
        </authorList>
    </citation>
    <scope>IDENTIFICATION</scope>
</reference>
<evidence type="ECO:0000256" key="4">
    <source>
        <dbReference type="ARBA" id="ARBA00044235"/>
    </source>
</evidence>
<evidence type="ECO:0000313" key="7">
    <source>
        <dbReference type="Proteomes" id="UP000694569"/>
    </source>
</evidence>
<accession>A0A8C5MHL5</accession>
<comment type="subcellular location">
    <subcellularLocation>
        <location evidence="2">Synaptic cleft</location>
    </subcellularLocation>
</comment>
<dbReference type="GeneTree" id="ENSGT00390000002511"/>
<feature type="compositionally biased region" description="Polar residues" evidence="5">
    <location>
        <begin position="73"/>
        <end position="83"/>
    </location>
</feature>
<keyword evidence="7" id="KW-1185">Reference proteome</keyword>
<dbReference type="Ensembl" id="ENSLLET00000012693.1">
    <property type="protein sequence ID" value="ENSLLEP00000012214.1"/>
    <property type="gene ID" value="ENSLLEG00000007764.1"/>
</dbReference>
<dbReference type="InterPro" id="IPR021475">
    <property type="entry name" value="Pants/Emi1-like"/>
</dbReference>